<name>A0A1I0E0L4_THASX</name>
<organism evidence="5 6">
    <name type="scientific">Thalassotalea agarivorans</name>
    <name type="common">Thalassomonas agarivorans</name>
    <dbReference type="NCBI Taxonomy" id="349064"/>
    <lineage>
        <taxon>Bacteria</taxon>
        <taxon>Pseudomonadati</taxon>
        <taxon>Pseudomonadota</taxon>
        <taxon>Gammaproteobacteria</taxon>
        <taxon>Alteromonadales</taxon>
        <taxon>Colwelliaceae</taxon>
        <taxon>Thalassotalea</taxon>
    </lineage>
</organism>
<accession>A0A1I0E0L4</accession>
<dbReference type="STRING" id="349064.SAMN05660429_01672"/>
<dbReference type="Gene3D" id="1.10.260.40">
    <property type="entry name" value="lambda repressor-like DNA-binding domains"/>
    <property type="match status" value="1"/>
</dbReference>
<evidence type="ECO:0000259" key="4">
    <source>
        <dbReference type="PROSITE" id="PS50932"/>
    </source>
</evidence>
<keyword evidence="3" id="KW-0804">Transcription</keyword>
<dbReference type="PROSITE" id="PS50932">
    <property type="entry name" value="HTH_LACI_2"/>
    <property type="match status" value="1"/>
</dbReference>
<evidence type="ECO:0000313" key="5">
    <source>
        <dbReference type="EMBL" id="SET38252.1"/>
    </source>
</evidence>
<dbReference type="Proteomes" id="UP000199308">
    <property type="component" value="Unassembled WGS sequence"/>
</dbReference>
<evidence type="ECO:0000313" key="6">
    <source>
        <dbReference type="Proteomes" id="UP000199308"/>
    </source>
</evidence>
<keyword evidence="1" id="KW-0805">Transcription regulation</keyword>
<dbReference type="InterPro" id="IPR028082">
    <property type="entry name" value="Peripla_BP_I"/>
</dbReference>
<proteinExistence type="predicted"/>
<dbReference type="GO" id="GO:0000976">
    <property type="term" value="F:transcription cis-regulatory region binding"/>
    <property type="evidence" value="ECO:0007669"/>
    <property type="project" value="TreeGrafter"/>
</dbReference>
<dbReference type="CDD" id="cd01392">
    <property type="entry name" value="HTH_LacI"/>
    <property type="match status" value="1"/>
</dbReference>
<dbReference type="PANTHER" id="PTHR30146:SF109">
    <property type="entry name" value="HTH-TYPE TRANSCRIPTIONAL REGULATOR GALS"/>
    <property type="match status" value="1"/>
</dbReference>
<dbReference type="Pfam" id="PF00532">
    <property type="entry name" value="Peripla_BP_1"/>
    <property type="match status" value="1"/>
</dbReference>
<evidence type="ECO:0000256" key="1">
    <source>
        <dbReference type="ARBA" id="ARBA00023015"/>
    </source>
</evidence>
<dbReference type="SUPFAM" id="SSF47413">
    <property type="entry name" value="lambda repressor-like DNA-binding domains"/>
    <property type="match status" value="1"/>
</dbReference>
<gene>
    <name evidence="5" type="ORF">SAMN05660429_01672</name>
</gene>
<dbReference type="PANTHER" id="PTHR30146">
    <property type="entry name" value="LACI-RELATED TRANSCRIPTIONAL REPRESSOR"/>
    <property type="match status" value="1"/>
</dbReference>
<evidence type="ECO:0000256" key="3">
    <source>
        <dbReference type="ARBA" id="ARBA00023163"/>
    </source>
</evidence>
<dbReference type="InterPro" id="IPR010982">
    <property type="entry name" value="Lambda_DNA-bd_dom_sf"/>
</dbReference>
<dbReference type="GO" id="GO:0003700">
    <property type="term" value="F:DNA-binding transcription factor activity"/>
    <property type="evidence" value="ECO:0007669"/>
    <property type="project" value="TreeGrafter"/>
</dbReference>
<sequence length="348" mass="38399">MYIKCQVTHKVKRLHMATIKDVAKQANVSIATVSRVVNNGPKVGKETRERVLNVMREIGYVPDANARALVKQKSDTIGVVVPDISDPFFAALASGIDKVARKNNVQMLLSTTAVDAEAEQKAIEMLIERRCESLVVHSKKLSDEALLTLAKRVPGMVIIDRYIEEIAERCIWLDNYQGGRIAARYLHTLGHKHVACITSSYQIEDPKLRLQGFTEGLSDVNVSVRCVEQGEPNQQGGEKAAQAIISQHPEVTAVFAYNDAMAIGAISTLEDNGYKVGQDISVIGFDDVLIARYSRPKLTTLKYPIELMAQQAAELALNINKASDNSPNISLYKHLPQLVKRESTHLLG</sequence>
<dbReference type="AlphaFoldDB" id="A0A1I0E0L4"/>
<dbReference type="SMART" id="SM00354">
    <property type="entry name" value="HTH_LACI"/>
    <property type="match status" value="1"/>
</dbReference>
<dbReference type="PROSITE" id="PS00356">
    <property type="entry name" value="HTH_LACI_1"/>
    <property type="match status" value="1"/>
</dbReference>
<dbReference type="Pfam" id="PF00356">
    <property type="entry name" value="LacI"/>
    <property type="match status" value="1"/>
</dbReference>
<dbReference type="EMBL" id="FOHK01000007">
    <property type="protein sequence ID" value="SET38252.1"/>
    <property type="molecule type" value="Genomic_DNA"/>
</dbReference>
<dbReference type="InterPro" id="IPR001761">
    <property type="entry name" value="Peripla_BP/Lac1_sug-bd_dom"/>
</dbReference>
<keyword evidence="6" id="KW-1185">Reference proteome</keyword>
<feature type="domain" description="HTH lacI-type" evidence="4">
    <location>
        <begin position="17"/>
        <end position="71"/>
    </location>
</feature>
<evidence type="ECO:0000256" key="2">
    <source>
        <dbReference type="ARBA" id="ARBA00023125"/>
    </source>
</evidence>
<dbReference type="CDD" id="cd06270">
    <property type="entry name" value="PBP1_GalS-like"/>
    <property type="match status" value="1"/>
</dbReference>
<reference evidence="5 6" key="1">
    <citation type="submission" date="2016-10" db="EMBL/GenBank/DDBJ databases">
        <authorList>
            <person name="de Groot N.N."/>
        </authorList>
    </citation>
    <scope>NUCLEOTIDE SEQUENCE [LARGE SCALE GENOMIC DNA]</scope>
    <source>
        <strain evidence="5 6">DSM 19706</strain>
    </source>
</reference>
<protein>
    <submittedName>
        <fullName evidence="5">Transcriptional regulator, LacI family</fullName>
    </submittedName>
</protein>
<dbReference type="Gene3D" id="3.40.50.2300">
    <property type="match status" value="2"/>
</dbReference>
<keyword evidence="2" id="KW-0238">DNA-binding</keyword>
<dbReference type="InterPro" id="IPR000843">
    <property type="entry name" value="HTH_LacI"/>
</dbReference>
<dbReference type="SUPFAM" id="SSF53822">
    <property type="entry name" value="Periplasmic binding protein-like I"/>
    <property type="match status" value="1"/>
</dbReference>
<dbReference type="PRINTS" id="PR00036">
    <property type="entry name" value="HTHLACI"/>
</dbReference>